<dbReference type="InterPro" id="IPR043519">
    <property type="entry name" value="NT_sf"/>
</dbReference>
<protein>
    <submittedName>
        <fullName evidence="1">DNA polymerase subunit beta</fullName>
    </submittedName>
</protein>
<dbReference type="Gene3D" id="3.30.460.10">
    <property type="entry name" value="Beta Polymerase, domain 2"/>
    <property type="match status" value="1"/>
</dbReference>
<dbReference type="OrthoDB" id="9809668at2"/>
<dbReference type="CDD" id="cd05403">
    <property type="entry name" value="NT_KNTase_like"/>
    <property type="match status" value="1"/>
</dbReference>
<evidence type="ECO:0000313" key="1">
    <source>
        <dbReference type="EMBL" id="PQJ96440.1"/>
    </source>
</evidence>
<keyword evidence="2" id="KW-1185">Reference proteome</keyword>
<dbReference type="AlphaFoldDB" id="A0A2S7XRT8"/>
<comment type="caution">
    <text evidence="1">The sequence shown here is derived from an EMBL/GenBank/DDBJ whole genome shotgun (WGS) entry which is preliminary data.</text>
</comment>
<dbReference type="EMBL" id="PPGH01000034">
    <property type="protein sequence ID" value="PQJ96440.1"/>
    <property type="molecule type" value="Genomic_DNA"/>
</dbReference>
<gene>
    <name evidence="1" type="ORF">CXB77_06120</name>
</gene>
<dbReference type="RefSeq" id="WP_105073201.1">
    <property type="nucleotide sequence ID" value="NZ_PPGH01000034.1"/>
</dbReference>
<evidence type="ECO:0000313" key="2">
    <source>
        <dbReference type="Proteomes" id="UP000239936"/>
    </source>
</evidence>
<dbReference type="Proteomes" id="UP000239936">
    <property type="component" value="Unassembled WGS sequence"/>
</dbReference>
<organism evidence="1 2">
    <name type="scientific">Chromatium okenii</name>
    <dbReference type="NCBI Taxonomy" id="61644"/>
    <lineage>
        <taxon>Bacteria</taxon>
        <taxon>Pseudomonadati</taxon>
        <taxon>Pseudomonadota</taxon>
        <taxon>Gammaproteobacteria</taxon>
        <taxon>Chromatiales</taxon>
        <taxon>Chromatiaceae</taxon>
        <taxon>Chromatium</taxon>
    </lineage>
</organism>
<name>A0A2S7XRT8_9GAMM</name>
<dbReference type="SUPFAM" id="SSF81301">
    <property type="entry name" value="Nucleotidyltransferase"/>
    <property type="match status" value="1"/>
</dbReference>
<accession>A0A2S7XRT8</accession>
<proteinExistence type="predicted"/>
<sequence length="103" mass="11399">MLSSEIIQTAVNRLIGVAHSPVKVILFGSYARGDAEKPRTSICFVVEDEVPNMAEEYDRLRGAIGSVGTGVDLLIYPINEFERRRNWQTSPVFDAVRGGKVMS</sequence>
<reference evidence="1 2" key="1">
    <citation type="submission" date="2018-01" db="EMBL/GenBank/DDBJ databases">
        <title>The complete genome sequence of Chromatium okenii LaCa, a purple sulfur bacterium with a turbulent life.</title>
        <authorList>
            <person name="Luedin S.M."/>
            <person name="Liechti N."/>
            <person name="Storelli N."/>
            <person name="Danza F."/>
            <person name="Wittwer M."/>
            <person name="Pothier J.F."/>
            <person name="Tonolla M.A."/>
        </authorList>
    </citation>
    <scope>NUCLEOTIDE SEQUENCE [LARGE SCALE GENOMIC DNA]</scope>
    <source>
        <strain evidence="1 2">LaCa</strain>
    </source>
</reference>